<feature type="active site" evidence="2 3">
    <location>
        <position position="256"/>
    </location>
</feature>
<dbReference type="GO" id="GO:0005737">
    <property type="term" value="C:cytoplasm"/>
    <property type="evidence" value="ECO:0007669"/>
    <property type="project" value="TreeGrafter"/>
</dbReference>
<keyword evidence="3" id="KW-0788">Thiol protease</keyword>
<evidence type="ECO:0000256" key="1">
    <source>
        <dbReference type="ARBA" id="ARBA00007623"/>
    </source>
</evidence>
<dbReference type="InParanoid" id="A0A667XDW6"/>
<evidence type="ECO:0000313" key="6">
    <source>
        <dbReference type="Ensembl" id="ENSMMDP00005007201.1"/>
    </source>
</evidence>
<dbReference type="Gene3D" id="2.60.120.380">
    <property type="match status" value="1"/>
</dbReference>
<dbReference type="Proteomes" id="UP000472263">
    <property type="component" value="Chromosome 14"/>
</dbReference>
<feature type="active site" evidence="2 3">
    <location>
        <position position="102"/>
    </location>
</feature>
<dbReference type="InterPro" id="IPR022683">
    <property type="entry name" value="Calpain_III"/>
</dbReference>
<dbReference type="InterPro" id="IPR038765">
    <property type="entry name" value="Papain-like_cys_pep_sf"/>
</dbReference>
<proteinExistence type="inferred from homology"/>
<keyword evidence="7" id="KW-1185">Reference proteome</keyword>
<feature type="domain" description="Calpain catalytic" evidence="5">
    <location>
        <begin position="100"/>
        <end position="338"/>
    </location>
</feature>
<dbReference type="Gene3D" id="3.90.70.10">
    <property type="entry name" value="Cysteine proteinases"/>
    <property type="match status" value="1"/>
</dbReference>
<dbReference type="Pfam" id="PF00648">
    <property type="entry name" value="Peptidase_C2"/>
    <property type="match status" value="1"/>
</dbReference>
<protein>
    <recommendedName>
        <fullName evidence="5">Calpain catalytic domain-containing protein</fullName>
    </recommendedName>
</protein>
<dbReference type="PROSITE" id="PS50203">
    <property type="entry name" value="CALPAIN_CAT"/>
    <property type="match status" value="1"/>
</dbReference>
<evidence type="ECO:0000256" key="2">
    <source>
        <dbReference type="PIRSR" id="PIRSR622684-1"/>
    </source>
</evidence>
<dbReference type="GeneTree" id="ENSGT00940000160421"/>
<dbReference type="PRINTS" id="PR00704">
    <property type="entry name" value="CALPAIN"/>
</dbReference>
<reference evidence="6" key="1">
    <citation type="submission" date="2019-06" db="EMBL/GenBank/DDBJ databases">
        <authorList>
            <consortium name="Wellcome Sanger Institute Data Sharing"/>
        </authorList>
    </citation>
    <scope>NUCLEOTIDE SEQUENCE [LARGE SCALE GENOMIC DNA]</scope>
</reference>
<evidence type="ECO:0000256" key="3">
    <source>
        <dbReference type="PROSITE-ProRule" id="PRU00239"/>
    </source>
</evidence>
<dbReference type="GO" id="GO:0006508">
    <property type="term" value="P:proteolysis"/>
    <property type="evidence" value="ECO:0007669"/>
    <property type="project" value="UniProtKB-KW"/>
</dbReference>
<gene>
    <name evidence="6" type="primary">LOC115371632</name>
</gene>
<dbReference type="CDD" id="cd00044">
    <property type="entry name" value="CysPc"/>
    <property type="match status" value="1"/>
</dbReference>
<feature type="signal peptide" evidence="4">
    <location>
        <begin position="1"/>
        <end position="26"/>
    </location>
</feature>
<dbReference type="FunFam" id="3.90.70.10:FF:000054">
    <property type="entry name" value="Calpain 14"/>
    <property type="match status" value="1"/>
</dbReference>
<dbReference type="SMART" id="SM00230">
    <property type="entry name" value="CysPc"/>
    <property type="match status" value="1"/>
</dbReference>
<comment type="similarity">
    <text evidence="1">Belongs to the peptidase C2 family.</text>
</comment>
<reference evidence="6" key="2">
    <citation type="submission" date="2025-08" db="UniProtKB">
        <authorList>
            <consortium name="Ensembl"/>
        </authorList>
    </citation>
    <scope>IDENTIFICATION</scope>
</reference>
<dbReference type="AlphaFoldDB" id="A0A667XDW6"/>
<reference evidence="6" key="3">
    <citation type="submission" date="2025-09" db="UniProtKB">
        <authorList>
            <consortium name="Ensembl"/>
        </authorList>
    </citation>
    <scope>IDENTIFICATION</scope>
</reference>
<dbReference type="SUPFAM" id="SSF49758">
    <property type="entry name" value="Calpain large subunit, middle domain (domain III)"/>
    <property type="match status" value="1"/>
</dbReference>
<sequence length="514" mass="58026">MSLSVYRNWEKVILALLLMGLQGLTSVKEKLVTLNFIFNPSKPITFNPHYNLVIQSVLHCSLIAQVGNSAQIFFYSVNIGRMPSLKHKTNYLPSSCLPSGNCWLLASFGSLTLRKSLMAQVVPSDQNFKDGYAGIFHFRFWRFGKWVDVVVDDLLPTRNFLPVSVSSKSGTEFWAPLMEKAYAKVCGSYGDMIAGNPSEAFMDFSGRVHMNYKLTKQPSDLWDVMTRATQAKTMMGCATYGQKGKPGEEAGLVSGHAYAVTGVKQVLSEGMEVNLVRIWNPWGRKEWNGDWSDKSELWETVSSDVRDQCLKVRNDGEFWMTLEDYCVYYEDMDICCDSPNFLDDDAACQWKCSMKEGCWEAGESDVGSDCHKDKTSFWKNPQFRIRVKAVEGESQGSKNILVSLMQKSDEEKRSKVEYHAIGFMIYEVPPEVIEILTASLMGDSSPLEVSTFCFAREIVELHSLQPGEYVIIPCTSEPEKTSSFILTIYSKAEADRRTELQNPEEQHAPTEVQS</sequence>
<name>A0A667XDW6_9TELE</name>
<feature type="chain" id="PRO_5025382977" description="Calpain catalytic domain-containing protein" evidence="4">
    <location>
        <begin position="27"/>
        <end position="514"/>
    </location>
</feature>
<evidence type="ECO:0000259" key="5">
    <source>
        <dbReference type="PROSITE" id="PS50203"/>
    </source>
</evidence>
<feature type="active site" evidence="2 3">
    <location>
        <position position="280"/>
    </location>
</feature>
<accession>A0A667XDW6</accession>
<dbReference type="Ensembl" id="ENSMMDT00005007394.1">
    <property type="protein sequence ID" value="ENSMMDP00005007201.1"/>
    <property type="gene ID" value="ENSMMDG00005003920.1"/>
</dbReference>
<dbReference type="Pfam" id="PF01067">
    <property type="entry name" value="Calpain_III"/>
    <property type="match status" value="1"/>
</dbReference>
<keyword evidence="4" id="KW-0732">Signal</keyword>
<dbReference type="SMART" id="SM00720">
    <property type="entry name" value="calpain_III"/>
    <property type="match status" value="1"/>
</dbReference>
<evidence type="ECO:0000313" key="7">
    <source>
        <dbReference type="Proteomes" id="UP000472263"/>
    </source>
</evidence>
<dbReference type="PANTHER" id="PTHR10183:SF302">
    <property type="entry name" value="CALPAIN-14"/>
    <property type="match status" value="1"/>
</dbReference>
<dbReference type="PANTHER" id="PTHR10183">
    <property type="entry name" value="CALPAIN"/>
    <property type="match status" value="1"/>
</dbReference>
<dbReference type="InterPro" id="IPR036213">
    <property type="entry name" value="Calpain_III_sf"/>
</dbReference>
<dbReference type="InterPro" id="IPR022684">
    <property type="entry name" value="Calpain_cysteine_protease"/>
</dbReference>
<dbReference type="GO" id="GO:0004198">
    <property type="term" value="F:calcium-dependent cysteine-type endopeptidase activity"/>
    <property type="evidence" value="ECO:0007669"/>
    <property type="project" value="InterPro"/>
</dbReference>
<evidence type="ECO:0000256" key="4">
    <source>
        <dbReference type="SAM" id="SignalP"/>
    </source>
</evidence>
<keyword evidence="3" id="KW-0645">Protease</keyword>
<dbReference type="InterPro" id="IPR001300">
    <property type="entry name" value="Peptidase_C2_calpain_cat"/>
</dbReference>
<dbReference type="InterPro" id="IPR022682">
    <property type="entry name" value="Calpain_domain_III"/>
</dbReference>
<organism evidence="6 7">
    <name type="scientific">Myripristis murdjan</name>
    <name type="common">pinecone soldierfish</name>
    <dbReference type="NCBI Taxonomy" id="586833"/>
    <lineage>
        <taxon>Eukaryota</taxon>
        <taxon>Metazoa</taxon>
        <taxon>Chordata</taxon>
        <taxon>Craniata</taxon>
        <taxon>Vertebrata</taxon>
        <taxon>Euteleostomi</taxon>
        <taxon>Actinopterygii</taxon>
        <taxon>Neopterygii</taxon>
        <taxon>Teleostei</taxon>
        <taxon>Neoteleostei</taxon>
        <taxon>Acanthomorphata</taxon>
        <taxon>Holocentriformes</taxon>
        <taxon>Holocentridae</taxon>
        <taxon>Myripristis</taxon>
    </lineage>
</organism>
<dbReference type="SUPFAM" id="SSF54001">
    <property type="entry name" value="Cysteine proteinases"/>
    <property type="match status" value="1"/>
</dbReference>
<keyword evidence="3" id="KW-0378">Hydrolase</keyword>